<dbReference type="InterPro" id="IPR010940">
    <property type="entry name" value="Mg_prot_MeTrfase_C"/>
</dbReference>
<proteinExistence type="predicted"/>
<protein>
    <recommendedName>
        <fullName evidence="1">Magnesium protoporphyrin IX methyltransferase</fullName>
        <ecNumber evidence="1">2.1.1.11</ecNumber>
    </recommendedName>
</protein>
<dbReference type="EC" id="2.1.1.11" evidence="1"/>
<keyword evidence="4" id="KW-0808">Transferase</keyword>
<dbReference type="PANTHER" id="PTHR43464">
    <property type="entry name" value="METHYLTRANSFERASE"/>
    <property type="match status" value="1"/>
</dbReference>
<dbReference type="NCBIfam" id="TIGR02021">
    <property type="entry name" value="BchM-ChlM"/>
    <property type="match status" value="1"/>
</dbReference>
<dbReference type="Gene3D" id="3.40.50.150">
    <property type="entry name" value="Vaccinia Virus protein VP39"/>
    <property type="match status" value="1"/>
</dbReference>
<feature type="region of interest" description="Disordered" evidence="2">
    <location>
        <begin position="232"/>
        <end position="261"/>
    </location>
</feature>
<dbReference type="Proteomes" id="UP001056201">
    <property type="component" value="Chromosome 1"/>
</dbReference>
<dbReference type="GO" id="GO:0046406">
    <property type="term" value="F:magnesium protoporphyrin IX methyltransferase activity"/>
    <property type="evidence" value="ECO:0007669"/>
    <property type="project" value="UniProtKB-EC"/>
</dbReference>
<sequence>MSTDTYTQRRGRIEHYFDRTAADAWARLTSDAPVGRIRATVRAGRDRMRALLLDWLPADLHGLRLLDAGCGTGALAIEAAQRGAEVLAIDLSPTLVELAQQRVPAALRGRIQFLSGDMLSPSLGHFHHVVLMDSLIHYTAPQAVQALQRLAPRIHGSMLMTYAPSNPALAAMHAVGRLFPRGDRAPAIEPVRAEKLHALIGQAEGLQAWQPGRSQRIASGFYTSQALELRQAMRAERRAAPSRPDIPSGDRPAYPPGEGPA</sequence>
<dbReference type="Pfam" id="PF03602">
    <property type="entry name" value="Cons_hypoth95"/>
    <property type="match status" value="1"/>
</dbReference>
<evidence type="ECO:0000256" key="2">
    <source>
        <dbReference type="SAM" id="MobiDB-lite"/>
    </source>
</evidence>
<keyword evidence="4" id="KW-0489">Methyltransferase</keyword>
<keyword evidence="5" id="KW-1185">Reference proteome</keyword>
<reference evidence="4" key="1">
    <citation type="submission" date="2022-05" db="EMBL/GenBank/DDBJ databases">
        <title>An RpoN-dependent PEP-CTERM gene is involved in floc formation of an Aquincola tertiaricarbonis strain.</title>
        <authorList>
            <person name="Qiu D."/>
            <person name="Xia M."/>
        </authorList>
    </citation>
    <scope>NUCLEOTIDE SEQUENCE</scope>
    <source>
        <strain evidence="4">RN12</strain>
    </source>
</reference>
<evidence type="ECO:0000313" key="4">
    <source>
        <dbReference type="EMBL" id="URI07552.1"/>
    </source>
</evidence>
<dbReference type="EMBL" id="CP097635">
    <property type="protein sequence ID" value="URI07552.1"/>
    <property type="molecule type" value="Genomic_DNA"/>
</dbReference>
<dbReference type="SUPFAM" id="SSF53335">
    <property type="entry name" value="S-adenosyl-L-methionine-dependent methyltransferases"/>
    <property type="match status" value="1"/>
</dbReference>
<dbReference type="CDD" id="cd02440">
    <property type="entry name" value="AdoMet_MTases"/>
    <property type="match status" value="1"/>
</dbReference>
<feature type="domain" description="Magnesium-protoporphyrin IX methyltransferase C-terminal" evidence="3">
    <location>
        <begin position="132"/>
        <end position="230"/>
    </location>
</feature>
<dbReference type="GO" id="GO:0032259">
    <property type="term" value="P:methylation"/>
    <property type="evidence" value="ECO:0007669"/>
    <property type="project" value="UniProtKB-KW"/>
</dbReference>
<gene>
    <name evidence="4" type="primary">bchM</name>
    <name evidence="4" type="ORF">MW290_02705</name>
</gene>
<name>A0ABY4S2S3_AQUTE</name>
<evidence type="ECO:0000313" key="5">
    <source>
        <dbReference type="Proteomes" id="UP001056201"/>
    </source>
</evidence>
<evidence type="ECO:0000259" key="3">
    <source>
        <dbReference type="Pfam" id="PF07109"/>
    </source>
</evidence>
<accession>A0ABY4S2S3</accession>
<dbReference type="RefSeq" id="WP_250195786.1">
    <property type="nucleotide sequence ID" value="NZ_CP097635.1"/>
</dbReference>
<organism evidence="4 5">
    <name type="scientific">Aquincola tertiaricarbonis</name>
    <dbReference type="NCBI Taxonomy" id="391953"/>
    <lineage>
        <taxon>Bacteria</taxon>
        <taxon>Pseudomonadati</taxon>
        <taxon>Pseudomonadota</taxon>
        <taxon>Betaproteobacteria</taxon>
        <taxon>Burkholderiales</taxon>
        <taxon>Sphaerotilaceae</taxon>
        <taxon>Aquincola</taxon>
    </lineage>
</organism>
<dbReference type="Pfam" id="PF07109">
    <property type="entry name" value="Mg-por_mtran_C"/>
    <property type="match status" value="1"/>
</dbReference>
<evidence type="ECO:0000256" key="1">
    <source>
        <dbReference type="NCBIfam" id="TIGR02021"/>
    </source>
</evidence>
<dbReference type="InterPro" id="IPR029063">
    <property type="entry name" value="SAM-dependent_MTases_sf"/>
</dbReference>
<dbReference type="PROSITE" id="PS51556">
    <property type="entry name" value="SAM_MT_MG_PIX"/>
    <property type="match status" value="1"/>
</dbReference>
<dbReference type="InterPro" id="IPR010251">
    <property type="entry name" value="Mg_prot_MeTrfase"/>
</dbReference>
<dbReference type="PANTHER" id="PTHR43464:SF94">
    <property type="entry name" value="MALONYL-[ACYL-CARRIER PROTEIN] O-METHYLTRANSFERASE"/>
    <property type="match status" value="1"/>
</dbReference>